<reference evidence="2 3" key="1">
    <citation type="submission" date="2018-09" db="EMBL/GenBank/DDBJ databases">
        <title>Genomic Encyclopedia of Archaeal and Bacterial Type Strains, Phase II (KMG-II): from individual species to whole genera.</title>
        <authorList>
            <person name="Goeker M."/>
        </authorList>
    </citation>
    <scope>NUCLEOTIDE SEQUENCE [LARGE SCALE GENOMIC DNA]</scope>
    <source>
        <strain evidence="2 3">DSM 21950</strain>
    </source>
</reference>
<protein>
    <submittedName>
        <fullName evidence="2">TonB-like protein</fullName>
    </submittedName>
</protein>
<evidence type="ECO:0000313" key="2">
    <source>
        <dbReference type="EMBL" id="RKE03563.1"/>
    </source>
</evidence>
<sequence>MKITKTSFTTFFSFTLLLISTQCFGQKKYKRVKHQITHLHKEIYQVDKKSKIKEGFYYVINTRTKDTLVTGEYLNNKRIGIWKFYKKDSTPHLEYDYDRNQLVSYNSGNRIDSTFIKKGDKYVLDKVDNPQIYIGFENQAEFDMIKKIKLPTELMEKHKSGSCLYSFIISKKGILKDITIEQSINKNLDKNAIKTIKELNYKWEPAKQNGKPIDSKSFLLIEVFNHENFSKRDLGKVYFWHHMLFYRSVTTITRTN</sequence>
<name>A0A419X719_9BACT</name>
<proteinExistence type="predicted"/>
<keyword evidence="3" id="KW-1185">Reference proteome</keyword>
<gene>
    <name evidence="2" type="ORF">BXY64_0569</name>
</gene>
<dbReference type="OrthoDB" id="1116493at2"/>
<dbReference type="SUPFAM" id="SSF74653">
    <property type="entry name" value="TolA/TonB C-terminal domain"/>
    <property type="match status" value="1"/>
</dbReference>
<accession>A0A419X719</accession>
<comment type="caution">
    <text evidence="2">The sequence shown here is derived from an EMBL/GenBank/DDBJ whole genome shotgun (WGS) entry which is preliminary data.</text>
</comment>
<dbReference type="Gene3D" id="3.30.1150.10">
    <property type="match status" value="1"/>
</dbReference>
<dbReference type="GO" id="GO:0055085">
    <property type="term" value="P:transmembrane transport"/>
    <property type="evidence" value="ECO:0007669"/>
    <property type="project" value="InterPro"/>
</dbReference>
<dbReference type="AlphaFoldDB" id="A0A419X719"/>
<dbReference type="Pfam" id="PF03544">
    <property type="entry name" value="TonB_C"/>
    <property type="match status" value="1"/>
</dbReference>
<feature type="domain" description="TonB C-terminal" evidence="1">
    <location>
        <begin position="149"/>
        <end position="216"/>
    </location>
</feature>
<evidence type="ECO:0000313" key="3">
    <source>
        <dbReference type="Proteomes" id="UP000284531"/>
    </source>
</evidence>
<dbReference type="RefSeq" id="WP_120238438.1">
    <property type="nucleotide sequence ID" value="NZ_RAPQ01000008.1"/>
</dbReference>
<organism evidence="2 3">
    <name type="scientific">Marinifilum flexuosum</name>
    <dbReference type="NCBI Taxonomy" id="1117708"/>
    <lineage>
        <taxon>Bacteria</taxon>
        <taxon>Pseudomonadati</taxon>
        <taxon>Bacteroidota</taxon>
        <taxon>Bacteroidia</taxon>
        <taxon>Marinilabiliales</taxon>
        <taxon>Marinifilaceae</taxon>
    </lineage>
</organism>
<dbReference type="EMBL" id="RAPQ01000008">
    <property type="protein sequence ID" value="RKE03563.1"/>
    <property type="molecule type" value="Genomic_DNA"/>
</dbReference>
<dbReference type="Proteomes" id="UP000284531">
    <property type="component" value="Unassembled WGS sequence"/>
</dbReference>
<evidence type="ECO:0000259" key="1">
    <source>
        <dbReference type="Pfam" id="PF03544"/>
    </source>
</evidence>
<dbReference type="InterPro" id="IPR037682">
    <property type="entry name" value="TonB_C"/>
</dbReference>